<feature type="binding site" evidence="10">
    <location>
        <position position="382"/>
    </location>
    <ligand>
        <name>Mg(2+)</name>
        <dbReference type="ChEBI" id="CHEBI:18420"/>
    </ligand>
</feature>
<feature type="binding site" evidence="11">
    <location>
        <position position="474"/>
    </location>
    <ligand>
        <name>[4Fe-4S] cluster</name>
        <dbReference type="ChEBI" id="CHEBI:49883"/>
    </ligand>
</feature>
<keyword evidence="11" id="KW-0408">Iron</keyword>
<comment type="catalytic activity">
    <reaction evidence="8">
        <text>5-phospho-beta-D-ribosylamine + L-glutamate + diphosphate = 5-phospho-alpha-D-ribose 1-diphosphate + L-glutamine + H2O</text>
        <dbReference type="Rhea" id="RHEA:14905"/>
        <dbReference type="ChEBI" id="CHEBI:15377"/>
        <dbReference type="ChEBI" id="CHEBI:29985"/>
        <dbReference type="ChEBI" id="CHEBI:33019"/>
        <dbReference type="ChEBI" id="CHEBI:58017"/>
        <dbReference type="ChEBI" id="CHEBI:58359"/>
        <dbReference type="ChEBI" id="CHEBI:58681"/>
        <dbReference type="EC" id="2.4.2.14"/>
    </reaction>
</comment>
<dbReference type="Gene3D" id="3.40.50.2020">
    <property type="match status" value="1"/>
</dbReference>
<keyword evidence="6 8" id="KW-0658">Purine biosynthesis</keyword>
<dbReference type="AlphaFoldDB" id="A0A1G1XUW7"/>
<dbReference type="GO" id="GO:0046872">
    <property type="term" value="F:metal ion binding"/>
    <property type="evidence" value="ECO:0007669"/>
    <property type="project" value="UniProtKB-KW"/>
</dbReference>
<keyword evidence="5 8" id="KW-0808">Transferase</keyword>
<dbReference type="Gene3D" id="3.60.20.10">
    <property type="entry name" value="Glutamine Phosphoribosylpyrophosphate, subunit 1, domain 1"/>
    <property type="match status" value="1"/>
</dbReference>
<evidence type="ECO:0000256" key="8">
    <source>
        <dbReference type="PIRNR" id="PIRNR000485"/>
    </source>
</evidence>
<evidence type="ECO:0000256" key="10">
    <source>
        <dbReference type="PIRSR" id="PIRSR000485-2"/>
    </source>
</evidence>
<proteinExistence type="inferred from homology"/>
<evidence type="ECO:0000256" key="1">
    <source>
        <dbReference type="ARBA" id="ARBA00005209"/>
    </source>
</evidence>
<name>A0A1G1XUW7_9BACT</name>
<dbReference type="UniPathway" id="UPA00074">
    <property type="reaction ID" value="UER00124"/>
</dbReference>
<feature type="binding site" evidence="11">
    <location>
        <position position="471"/>
    </location>
    <ligand>
        <name>[4Fe-4S] cluster</name>
        <dbReference type="ChEBI" id="CHEBI:49883"/>
    </ligand>
</feature>
<dbReference type="InterPro" id="IPR017932">
    <property type="entry name" value="GATase_2_dom"/>
</dbReference>
<dbReference type="GO" id="GO:0004044">
    <property type="term" value="F:amidophosphoribosyltransferase activity"/>
    <property type="evidence" value="ECO:0007669"/>
    <property type="project" value="UniProtKB-EC"/>
</dbReference>
<feature type="binding site" evidence="10">
    <location>
        <position position="383"/>
    </location>
    <ligand>
        <name>Mg(2+)</name>
        <dbReference type="ChEBI" id="CHEBI:18420"/>
    </ligand>
</feature>
<evidence type="ECO:0000256" key="4">
    <source>
        <dbReference type="ARBA" id="ARBA00022676"/>
    </source>
</evidence>
<protein>
    <recommendedName>
        <fullName evidence="3 8">Amidophosphoribosyltransferase</fullName>
        <shortName evidence="8">ATase</shortName>
        <ecNumber evidence="3 8">2.4.2.14</ecNumber>
    </recommendedName>
    <alternativeName>
        <fullName evidence="8">Glutamine phosphoribosylpyrophosphate amidotransferase</fullName>
    </alternativeName>
</protein>
<feature type="binding site" evidence="10">
    <location>
        <position position="300"/>
    </location>
    <ligand>
        <name>Mg(2+)</name>
        <dbReference type="ChEBI" id="CHEBI:18420"/>
    </ligand>
</feature>
<accession>A0A1G1XUW7</accession>
<keyword evidence="11" id="KW-0411">Iron-sulfur</keyword>
<dbReference type="SUPFAM" id="SSF56235">
    <property type="entry name" value="N-terminal nucleophile aminohydrolases (Ntn hydrolases)"/>
    <property type="match status" value="1"/>
</dbReference>
<dbReference type="EMBL" id="MHIB01000030">
    <property type="protein sequence ID" value="OGY43772.1"/>
    <property type="molecule type" value="Genomic_DNA"/>
</dbReference>
<dbReference type="CDD" id="cd06223">
    <property type="entry name" value="PRTases_typeI"/>
    <property type="match status" value="1"/>
</dbReference>
<dbReference type="InterPro" id="IPR000836">
    <property type="entry name" value="PRTase_dom"/>
</dbReference>
<evidence type="ECO:0000313" key="13">
    <source>
        <dbReference type="EMBL" id="OGY43772.1"/>
    </source>
</evidence>
<evidence type="ECO:0000259" key="12">
    <source>
        <dbReference type="PROSITE" id="PS51278"/>
    </source>
</evidence>
<dbReference type="Proteomes" id="UP000178930">
    <property type="component" value="Unassembled WGS sequence"/>
</dbReference>
<dbReference type="PROSITE" id="PS51278">
    <property type="entry name" value="GATASE_TYPE_2"/>
    <property type="match status" value="1"/>
</dbReference>
<dbReference type="PIRSF" id="PIRSF000485">
    <property type="entry name" value="Amd_phspho_trans"/>
    <property type="match status" value="1"/>
</dbReference>
<feature type="binding site" evidence="11">
    <location>
        <position position="248"/>
    </location>
    <ligand>
        <name>[4Fe-4S] cluster</name>
        <dbReference type="ChEBI" id="CHEBI:49883"/>
    </ligand>
</feature>
<evidence type="ECO:0000313" key="14">
    <source>
        <dbReference type="Proteomes" id="UP000178930"/>
    </source>
</evidence>
<comment type="pathway">
    <text evidence="1 8">Purine metabolism; IMP biosynthesis via de novo pathway; N(1)-(5-phospho-D-ribosyl)glycinamide from 5-phospho-alpha-D-ribose 1-diphosphate: step 1/2.</text>
</comment>
<dbReference type="GO" id="GO:0006189">
    <property type="term" value="P:'de novo' IMP biosynthetic process"/>
    <property type="evidence" value="ECO:0007669"/>
    <property type="project" value="UniProtKB-UniPathway"/>
</dbReference>
<keyword evidence="10" id="KW-0460">Magnesium</keyword>
<evidence type="ECO:0000256" key="6">
    <source>
        <dbReference type="ARBA" id="ARBA00022755"/>
    </source>
</evidence>
<feature type="binding site" evidence="11">
    <location>
        <position position="419"/>
    </location>
    <ligand>
        <name>[4Fe-4S] cluster</name>
        <dbReference type="ChEBI" id="CHEBI:49883"/>
    </ligand>
</feature>
<sequence length="484" mass="53250">MCGIYGVSGANNAVDQIIRGLFCLQHRGHESAGFAVWNNQMNHIKTQKRVGFVSHLREKIDSAQFPGETGIGHVRYGTIGGTGLRNAQPLVKEIFGSQMAIAHNGDLVRGYLNGDWLSIGELREELQRQGVVFDTTADTELIFSLIARSDKIDVIDKILDTLNRIAGAFSLLILWNGFLIAAKDPWGFRPLCFGKANSSYTFASENCAFSHTGVEFVKNLAPGEVIIVTPDGEINTYQLNQKGVISPCSFEFVYLSRPDSNIFDVSVSSARKALGRATALEMNHYNLLPLDALVIPVLDSGRTTALSFAQILNHLRLLDNLNKQTIENAIDGEFPFDFGLNRNQYSARNFITPGQKAREADVDLKHNPDSAIVAGRKIIKVDDSIVRATTATRHVALLRKAGATEVHVAIASPRIVDVCHYGVDIKHPEELIAANHSLEETKQIIGADSLYHLSLLGYQQALREVGLKSFCDACFSRNYPLAPF</sequence>
<dbReference type="GO" id="GO:0051536">
    <property type="term" value="F:iron-sulfur cluster binding"/>
    <property type="evidence" value="ECO:0007669"/>
    <property type="project" value="UniProtKB-KW"/>
</dbReference>
<dbReference type="GO" id="GO:0009113">
    <property type="term" value="P:purine nucleobase biosynthetic process"/>
    <property type="evidence" value="ECO:0007669"/>
    <property type="project" value="InterPro"/>
</dbReference>
<reference evidence="13 14" key="1">
    <citation type="journal article" date="2016" name="Nat. Commun.">
        <title>Thousands of microbial genomes shed light on interconnected biogeochemical processes in an aquifer system.</title>
        <authorList>
            <person name="Anantharaman K."/>
            <person name="Brown C.T."/>
            <person name="Hug L.A."/>
            <person name="Sharon I."/>
            <person name="Castelle C.J."/>
            <person name="Probst A.J."/>
            <person name="Thomas B.C."/>
            <person name="Singh A."/>
            <person name="Wilkins M.J."/>
            <person name="Karaoz U."/>
            <person name="Brodie E.L."/>
            <person name="Williams K.H."/>
            <person name="Hubbard S.S."/>
            <person name="Banfield J.F."/>
        </authorList>
    </citation>
    <scope>NUCLEOTIDE SEQUENCE [LARGE SCALE GENOMIC DNA]</scope>
</reference>
<dbReference type="Pfam" id="PF13522">
    <property type="entry name" value="GATase_6"/>
    <property type="match status" value="1"/>
</dbReference>
<keyword evidence="7" id="KW-0315">Glutamine amidotransferase</keyword>
<comment type="caution">
    <text evidence="13">The sequence shown here is derived from an EMBL/GenBank/DDBJ whole genome shotgun (WGS) entry which is preliminary data.</text>
</comment>
<dbReference type="InterPro" id="IPR029057">
    <property type="entry name" value="PRTase-like"/>
</dbReference>
<evidence type="ECO:0000256" key="9">
    <source>
        <dbReference type="PIRSR" id="PIRSR000485-1"/>
    </source>
</evidence>
<dbReference type="EC" id="2.4.2.14" evidence="3 8"/>
<evidence type="ECO:0000256" key="2">
    <source>
        <dbReference type="ARBA" id="ARBA00010138"/>
    </source>
</evidence>
<keyword evidence="10" id="KW-0479">Metal-binding</keyword>
<dbReference type="STRING" id="1797532.A2729_00800"/>
<evidence type="ECO:0000256" key="11">
    <source>
        <dbReference type="PIRSR" id="PIRSR000485-3"/>
    </source>
</evidence>
<dbReference type="InterPro" id="IPR005854">
    <property type="entry name" value="PurF"/>
</dbReference>
<comment type="cofactor">
    <cofactor evidence="11">
        <name>[4Fe-4S] cluster</name>
        <dbReference type="ChEBI" id="CHEBI:49883"/>
    </cofactor>
    <text evidence="11">Binds 1 [4Fe-4S] cluster per subunit.</text>
</comment>
<dbReference type="InterPro" id="IPR029055">
    <property type="entry name" value="Ntn_hydrolases_N"/>
</dbReference>
<keyword evidence="4 8" id="KW-0328">Glycosyltransferase</keyword>
<dbReference type="SUPFAM" id="SSF53271">
    <property type="entry name" value="PRTase-like"/>
    <property type="match status" value="1"/>
</dbReference>
<gene>
    <name evidence="13" type="ORF">A2729_00800</name>
</gene>
<comment type="cofactor">
    <cofactor evidence="10">
        <name>Mg(2+)</name>
        <dbReference type="ChEBI" id="CHEBI:18420"/>
    </cofactor>
    <text evidence="10">Binds 1 Mg(2+) ion per subunit.</text>
</comment>
<evidence type="ECO:0000256" key="3">
    <source>
        <dbReference type="ARBA" id="ARBA00011941"/>
    </source>
</evidence>
<feature type="active site" description="Nucleophile" evidence="9">
    <location>
        <position position="2"/>
    </location>
</feature>
<feature type="domain" description="Glutamine amidotransferase type-2" evidence="12">
    <location>
        <begin position="2"/>
        <end position="231"/>
    </location>
</feature>
<organism evidence="13 14">
    <name type="scientific">Candidatus Buchananbacteria bacterium RIFCSPHIGHO2_01_FULL_39_14</name>
    <dbReference type="NCBI Taxonomy" id="1797532"/>
    <lineage>
        <taxon>Bacteria</taxon>
        <taxon>Candidatus Buchananiibacteriota</taxon>
    </lineage>
</organism>
<comment type="similarity">
    <text evidence="2 8">In the C-terminal section; belongs to the purine/pyrimidine phosphoribosyltransferase family.</text>
</comment>
<evidence type="ECO:0000256" key="5">
    <source>
        <dbReference type="ARBA" id="ARBA00022679"/>
    </source>
</evidence>
<evidence type="ECO:0000256" key="7">
    <source>
        <dbReference type="ARBA" id="ARBA00022962"/>
    </source>
</evidence>
<dbReference type="PANTHER" id="PTHR11907">
    <property type="entry name" value="AMIDOPHOSPHORIBOSYLTRANSFERASE"/>
    <property type="match status" value="1"/>
</dbReference>